<protein>
    <recommendedName>
        <fullName evidence="2">Pyrrolo-quinoline quinone repeat domain-containing protein</fullName>
    </recommendedName>
</protein>
<feature type="domain" description="Pyrrolo-quinoline quinone repeat" evidence="2">
    <location>
        <begin position="285"/>
        <end position="428"/>
    </location>
</feature>
<dbReference type="InterPro" id="IPR002372">
    <property type="entry name" value="PQQ_rpt_dom"/>
</dbReference>
<name>A0ABP8DZ32_9MICO</name>
<organism evidence="3 4">
    <name type="scientific">Frondihabitans peucedani</name>
    <dbReference type="NCBI Taxonomy" id="598626"/>
    <lineage>
        <taxon>Bacteria</taxon>
        <taxon>Bacillati</taxon>
        <taxon>Actinomycetota</taxon>
        <taxon>Actinomycetes</taxon>
        <taxon>Micrococcales</taxon>
        <taxon>Microbacteriaceae</taxon>
        <taxon>Frondihabitans</taxon>
    </lineage>
</organism>
<evidence type="ECO:0000313" key="4">
    <source>
        <dbReference type="Proteomes" id="UP001501594"/>
    </source>
</evidence>
<dbReference type="SUPFAM" id="SSF50998">
    <property type="entry name" value="Quinoprotein alcohol dehydrogenase-like"/>
    <property type="match status" value="1"/>
</dbReference>
<sequence>MLVAYLAGAAVVALVVGGGAALQPVYGSDEPYGGTTFQEVRQSPSPSGWSVPLAEEFAPGLPTDCPGFRAGGVDARHEIVTATLPPAGSTGSDAACEVSSPSTPGHLVMIDPQTGRITWRRSLERDLGMQVFSVVWHASRSAGAVVVGVAGSRGDYLLSLDTATGRTVSSTRVDAPDDAINFAVSGRLVVSVAPDIGGAVNTYSLRRIDRLGDRLWSRSISSVLFPQLLPDRLVVPLPDRTVSVDGATGAETAWKHDLRDLEGVRVSGETVVAQTVPKGVGLQPSVVLLDRTGRTLWSRPAPSISGLTVSRGCVVLETGSERVTCLDPADGRARWSTAVAGSVVGTPEGSTTSDVETIGPVHARDTALTVSELDGESGRVRFQTSLPRGAAVVGQSTATGYALGTSSATGASTLLAFDLASGRTLWTLSRGQLDVWGGRPVEITRRGVARELVDGRGEPGRGMLVG</sequence>
<dbReference type="Pfam" id="PF13360">
    <property type="entry name" value="PQQ_2"/>
    <property type="match status" value="2"/>
</dbReference>
<dbReference type="Proteomes" id="UP001501594">
    <property type="component" value="Unassembled WGS sequence"/>
</dbReference>
<dbReference type="Gene3D" id="2.40.128.630">
    <property type="match status" value="1"/>
</dbReference>
<evidence type="ECO:0000313" key="3">
    <source>
        <dbReference type="EMBL" id="GAA4265108.1"/>
    </source>
</evidence>
<proteinExistence type="predicted"/>
<gene>
    <name evidence="3" type="ORF">GCM10022256_07200</name>
</gene>
<evidence type="ECO:0000256" key="1">
    <source>
        <dbReference type="SAM" id="MobiDB-lite"/>
    </source>
</evidence>
<dbReference type="EMBL" id="BAABAU010000001">
    <property type="protein sequence ID" value="GAA4265108.1"/>
    <property type="molecule type" value="Genomic_DNA"/>
</dbReference>
<evidence type="ECO:0000259" key="2">
    <source>
        <dbReference type="Pfam" id="PF13360"/>
    </source>
</evidence>
<dbReference type="PANTHER" id="PTHR34512">
    <property type="entry name" value="CELL SURFACE PROTEIN"/>
    <property type="match status" value="1"/>
</dbReference>
<dbReference type="InterPro" id="IPR015943">
    <property type="entry name" value="WD40/YVTN_repeat-like_dom_sf"/>
</dbReference>
<dbReference type="PANTHER" id="PTHR34512:SF30">
    <property type="entry name" value="OUTER MEMBRANE PROTEIN ASSEMBLY FACTOR BAMB"/>
    <property type="match status" value="1"/>
</dbReference>
<keyword evidence="4" id="KW-1185">Reference proteome</keyword>
<feature type="region of interest" description="Disordered" evidence="1">
    <location>
        <begin position="84"/>
        <end position="103"/>
    </location>
</feature>
<dbReference type="Gene3D" id="2.130.10.10">
    <property type="entry name" value="YVTN repeat-like/Quinoprotein amine dehydrogenase"/>
    <property type="match status" value="1"/>
</dbReference>
<reference evidence="4" key="1">
    <citation type="journal article" date="2019" name="Int. J. Syst. Evol. Microbiol.">
        <title>The Global Catalogue of Microorganisms (GCM) 10K type strain sequencing project: providing services to taxonomists for standard genome sequencing and annotation.</title>
        <authorList>
            <consortium name="The Broad Institute Genomics Platform"/>
            <consortium name="The Broad Institute Genome Sequencing Center for Infectious Disease"/>
            <person name="Wu L."/>
            <person name="Ma J."/>
        </authorList>
    </citation>
    <scope>NUCLEOTIDE SEQUENCE [LARGE SCALE GENOMIC DNA]</scope>
    <source>
        <strain evidence="4">JCM 17442</strain>
    </source>
</reference>
<feature type="domain" description="Pyrrolo-quinoline quinone repeat" evidence="2">
    <location>
        <begin position="105"/>
        <end position="258"/>
    </location>
</feature>
<comment type="caution">
    <text evidence="3">The sequence shown here is derived from an EMBL/GenBank/DDBJ whole genome shotgun (WGS) entry which is preliminary data.</text>
</comment>
<accession>A0ABP8DZ32</accession>
<dbReference type="InterPro" id="IPR011047">
    <property type="entry name" value="Quinoprotein_ADH-like_sf"/>
</dbReference>